<dbReference type="SUPFAM" id="SSF51735">
    <property type="entry name" value="NAD(P)-binding Rossmann-fold domains"/>
    <property type="match status" value="1"/>
</dbReference>
<dbReference type="InterPro" id="IPR016040">
    <property type="entry name" value="NAD(P)-bd_dom"/>
</dbReference>
<feature type="domain" description="NAD(P)-binding" evidence="2">
    <location>
        <begin position="32"/>
        <end position="249"/>
    </location>
</feature>
<reference evidence="3" key="1">
    <citation type="submission" date="2023-01" db="EMBL/GenBank/DDBJ databases">
        <title>The chitinases involved in constricting ring structure development in the nematode-trapping fungus Drechslerella dactyloides.</title>
        <authorList>
            <person name="Wang R."/>
            <person name="Zhang L."/>
            <person name="Tang P."/>
            <person name="Li S."/>
            <person name="Liang L."/>
        </authorList>
    </citation>
    <scope>NUCLEOTIDE SEQUENCE</scope>
    <source>
        <strain evidence="3">YMF1.00031</strain>
    </source>
</reference>
<protein>
    <recommendedName>
        <fullName evidence="2">NAD(P)-binding domain-containing protein</fullName>
    </recommendedName>
</protein>
<dbReference type="AlphaFoldDB" id="A0AAD6IY59"/>
<dbReference type="PANTHER" id="PTHR15020:SF50">
    <property type="entry name" value="UPF0659 PROTEIN YMR090W"/>
    <property type="match status" value="1"/>
</dbReference>
<evidence type="ECO:0000313" key="4">
    <source>
        <dbReference type="Proteomes" id="UP001221413"/>
    </source>
</evidence>
<evidence type="ECO:0000313" key="3">
    <source>
        <dbReference type="EMBL" id="KAJ6260149.1"/>
    </source>
</evidence>
<name>A0AAD6IY59_DREDA</name>
<gene>
    <name evidence="3" type="ORF">Dda_4372</name>
</gene>
<dbReference type="PANTHER" id="PTHR15020">
    <property type="entry name" value="FLAVIN REDUCTASE-RELATED"/>
    <property type="match status" value="1"/>
</dbReference>
<comment type="similarity">
    <text evidence="1">Belongs to the avfA family.</text>
</comment>
<sequence length="294" mass="32261">MHSYDSQSTNWPSRFDHTTTRTMSAPHVLILGGHGKVALRLTPLLLQKAWSVTSVIRNAAHEADITASAGSQYPGKLNVLVESLEDVKSTADASRVISTVKPDYVVWSAGAGGKGGPERTFAIDRDVCRYYIDAAAANPSVTKFLLVSYIASRRSHPPWWNDEDKASADHVNTNVLADYYKAKVDADEYLLARARAARAAGRTFFDIDLRPGTLTDDEGGEGVLLGKTSSRGTVSRADVARVTAELLDTEYRGWLDMLKGSDNVQEAVRRAVSERVDCVEGEDLERIYQTELKL</sequence>
<dbReference type="InterPro" id="IPR036291">
    <property type="entry name" value="NAD(P)-bd_dom_sf"/>
</dbReference>
<evidence type="ECO:0000259" key="2">
    <source>
        <dbReference type="Pfam" id="PF13460"/>
    </source>
</evidence>
<proteinExistence type="inferred from homology"/>
<dbReference type="EMBL" id="JAQGDS010000005">
    <property type="protein sequence ID" value="KAJ6260149.1"/>
    <property type="molecule type" value="Genomic_DNA"/>
</dbReference>
<evidence type="ECO:0000256" key="1">
    <source>
        <dbReference type="ARBA" id="ARBA00038376"/>
    </source>
</evidence>
<keyword evidence="4" id="KW-1185">Reference proteome</keyword>
<dbReference type="Gene3D" id="3.40.50.720">
    <property type="entry name" value="NAD(P)-binding Rossmann-like Domain"/>
    <property type="match status" value="1"/>
</dbReference>
<dbReference type="Proteomes" id="UP001221413">
    <property type="component" value="Unassembled WGS sequence"/>
</dbReference>
<accession>A0AAD6IY59</accession>
<organism evidence="3 4">
    <name type="scientific">Drechslerella dactyloides</name>
    <name type="common">Nematode-trapping fungus</name>
    <name type="synonym">Arthrobotrys dactyloides</name>
    <dbReference type="NCBI Taxonomy" id="74499"/>
    <lineage>
        <taxon>Eukaryota</taxon>
        <taxon>Fungi</taxon>
        <taxon>Dikarya</taxon>
        <taxon>Ascomycota</taxon>
        <taxon>Pezizomycotina</taxon>
        <taxon>Orbiliomycetes</taxon>
        <taxon>Orbiliales</taxon>
        <taxon>Orbiliaceae</taxon>
        <taxon>Drechslerella</taxon>
    </lineage>
</organism>
<comment type="caution">
    <text evidence="3">The sequence shown here is derived from an EMBL/GenBank/DDBJ whole genome shotgun (WGS) entry which is preliminary data.</text>
</comment>
<dbReference type="Pfam" id="PF13460">
    <property type="entry name" value="NAD_binding_10"/>
    <property type="match status" value="1"/>
</dbReference>